<keyword evidence="8 11" id="KW-0411">Iron-sulfur</keyword>
<keyword evidence="5 11" id="KW-0067">ATP-binding</keyword>
<name>A0ABW7EN99_9BURK</name>
<dbReference type="EMBL" id="JBIGHY010000004">
    <property type="protein sequence ID" value="MFG6414958.1"/>
    <property type="molecule type" value="Genomic_DNA"/>
</dbReference>
<dbReference type="InterPro" id="IPR016209">
    <property type="entry name" value="Protochlorophyllide_Rdtase"/>
</dbReference>
<dbReference type="GO" id="GO:0016491">
    <property type="term" value="F:oxidoreductase activity"/>
    <property type="evidence" value="ECO:0007669"/>
    <property type="project" value="UniProtKB-KW"/>
</dbReference>
<evidence type="ECO:0000256" key="7">
    <source>
        <dbReference type="ARBA" id="ARBA00023004"/>
    </source>
</evidence>
<evidence type="ECO:0000256" key="12">
    <source>
        <dbReference type="SAM" id="MobiDB-lite"/>
    </source>
</evidence>
<feature type="binding site" evidence="11">
    <location>
        <position position="36"/>
    </location>
    <ligand>
        <name>[4Fe-4S] cluster</name>
        <dbReference type="ChEBI" id="CHEBI:49883"/>
        <note>ligand shared with heterodimeric partner</note>
    </ligand>
</feature>
<comment type="cofactor">
    <cofactor evidence="11">
        <name>[4Fe-4S] cluster</name>
        <dbReference type="ChEBI" id="CHEBI:49883"/>
    </cofactor>
    <text evidence="11">Binds 1 [4Fe-4S] cluster per heterodimer. The cluster is bound at the heterodimer interface by residues from both subunits.</text>
</comment>
<keyword evidence="16" id="KW-1185">Reference proteome</keyword>
<proteinExistence type="inferred from homology"/>
<keyword evidence="2 11" id="KW-0602">Photosynthesis</keyword>
<feature type="region of interest" description="Disordered" evidence="12">
    <location>
        <begin position="439"/>
        <end position="469"/>
    </location>
</feature>
<evidence type="ECO:0000259" key="13">
    <source>
        <dbReference type="Pfam" id="PF00148"/>
    </source>
</evidence>
<evidence type="ECO:0000256" key="2">
    <source>
        <dbReference type="ARBA" id="ARBA00022531"/>
    </source>
</evidence>
<dbReference type="HAMAP" id="MF_00353">
    <property type="entry name" value="ChlB_BchB"/>
    <property type="match status" value="1"/>
</dbReference>
<evidence type="ECO:0000256" key="3">
    <source>
        <dbReference type="ARBA" id="ARBA00022723"/>
    </source>
</evidence>
<keyword evidence="4 11" id="KW-0547">Nucleotide-binding</keyword>
<comment type="catalytic activity">
    <reaction evidence="11">
        <text>chlorophyllide a + oxidized 2[4Fe-4S]-[ferredoxin] + 2 ADP + 2 phosphate = protochlorophyllide a + reduced 2[4Fe-4S]-[ferredoxin] + 2 ATP + 2 H2O</text>
        <dbReference type="Rhea" id="RHEA:28202"/>
        <dbReference type="Rhea" id="RHEA-COMP:10002"/>
        <dbReference type="Rhea" id="RHEA-COMP:10004"/>
        <dbReference type="ChEBI" id="CHEBI:15377"/>
        <dbReference type="ChEBI" id="CHEBI:30616"/>
        <dbReference type="ChEBI" id="CHEBI:33722"/>
        <dbReference type="ChEBI" id="CHEBI:33723"/>
        <dbReference type="ChEBI" id="CHEBI:43474"/>
        <dbReference type="ChEBI" id="CHEBI:83348"/>
        <dbReference type="ChEBI" id="CHEBI:83350"/>
        <dbReference type="ChEBI" id="CHEBI:456216"/>
        <dbReference type="EC" id="1.3.7.7"/>
    </reaction>
</comment>
<feature type="domain" description="Nitrogenase/oxidoreductase component 1" evidence="13">
    <location>
        <begin position="12"/>
        <end position="412"/>
    </location>
</feature>
<evidence type="ECO:0000256" key="8">
    <source>
        <dbReference type="ARBA" id="ARBA00023014"/>
    </source>
</evidence>
<dbReference type="SUPFAM" id="SSF53807">
    <property type="entry name" value="Helical backbone' metal receptor"/>
    <property type="match status" value="1"/>
</dbReference>
<dbReference type="InterPro" id="IPR042298">
    <property type="entry name" value="P-CP_red_C"/>
</dbReference>
<sequence>MQLTLWTYEGPPHVGAMRIATAMRDVHYVLHAPQGDTYADLLFTMIERANKRPPVTYTTFQARDLGGDTAQLFKDAARDAYERFKPQALLVGASCTAELIQDDPGGLTQALALPVPVIPLELPAYQKKENWGAAETFYQLVRHLAVKPTQPRVKGNQPRCNILGPTALGFRHRDDVREIRQLLALIGVTVNVTAPLDASPADIARLADADFNVVLYPEVAQTAASWMTRNFGLTATRTIPIGATATREFIREVAALAGIDPDVAAAAAQSRSPWYAKSVDSNYLTGKRVFVFGDATHAIAAARVAAHEFGFKVVGLGTYSREFARDVREAAAIYGVEPLISDDYLEVEAAICAAGPELVLGTQMERHIAKRLGLPCAVISAPVHVQDFPARYSPQMGYEGANVLFDTWVHPLMMGLEEHLIGMFRGDFEFHEDAAPSHLGGPATQAPAPPALIEVPTTPSAPAEWSPDAEKELRKIPFFVRGKARRNTEAYALSKSVPVITIETLYDAKAHFSR</sequence>
<feature type="active site" description="Proton donor" evidence="11">
    <location>
        <position position="280"/>
    </location>
</feature>
<keyword evidence="7 11" id="KW-0408">Iron</keyword>
<evidence type="ECO:0000256" key="10">
    <source>
        <dbReference type="ARBA" id="ARBA00023181"/>
    </source>
</evidence>
<dbReference type="Gene3D" id="1.20.89.20">
    <property type="match status" value="1"/>
</dbReference>
<evidence type="ECO:0000313" key="15">
    <source>
        <dbReference type="EMBL" id="MFG6414958.1"/>
    </source>
</evidence>
<organism evidence="15 16">
    <name type="scientific">Pelomonas dachongensis</name>
    <dbReference type="NCBI Taxonomy" id="3299029"/>
    <lineage>
        <taxon>Bacteria</taxon>
        <taxon>Pseudomonadati</taxon>
        <taxon>Pseudomonadota</taxon>
        <taxon>Betaproteobacteria</taxon>
        <taxon>Burkholderiales</taxon>
        <taxon>Sphaerotilaceae</taxon>
        <taxon>Roseateles</taxon>
    </lineage>
</organism>
<dbReference type="PIRSF" id="PIRSF000163">
    <property type="entry name" value="PCP_ChlB"/>
    <property type="match status" value="1"/>
</dbReference>
<evidence type="ECO:0000256" key="9">
    <source>
        <dbReference type="ARBA" id="ARBA00023171"/>
    </source>
</evidence>
<comment type="function">
    <text evidence="11">Component of the dark-operative protochlorophyllide reductase (DPOR) that uses Mg-ATP and reduced ferredoxin to reduce ring D of protochlorophyllide (Pchlide) to form chlorophyllide a (Chlide). This reaction is light-independent. The NB-protein (BchN-BchB) is the catalytic component of the complex.</text>
</comment>
<dbReference type="PANTHER" id="PTHR33712:SF7">
    <property type="entry name" value="LIGHT-INDEPENDENT PROTOCHLOROPHYLLIDE REDUCTASE SUBUNIT B"/>
    <property type="match status" value="1"/>
</dbReference>
<dbReference type="Proteomes" id="UP001606300">
    <property type="component" value="Unassembled WGS sequence"/>
</dbReference>
<evidence type="ECO:0000256" key="6">
    <source>
        <dbReference type="ARBA" id="ARBA00023002"/>
    </source>
</evidence>
<evidence type="ECO:0000256" key="1">
    <source>
        <dbReference type="ARBA" id="ARBA00022485"/>
    </source>
</evidence>
<evidence type="ECO:0000256" key="5">
    <source>
        <dbReference type="ARBA" id="ARBA00022840"/>
    </source>
</evidence>
<dbReference type="Gene3D" id="1.10.8.550">
    <property type="entry name" value="Proto-chlorophyllide reductase 57 kD subunit B"/>
    <property type="match status" value="1"/>
</dbReference>
<protein>
    <recommendedName>
        <fullName evidence="11">Light-independent protochlorophyllide reductase subunit B</fullName>
        <shortName evidence="11">DPOR subunit B</shortName>
        <shortName evidence="11">LI-POR subunit B</shortName>
        <ecNumber evidence="11">1.3.7.7</ecNumber>
    </recommendedName>
</protein>
<evidence type="ECO:0000313" key="16">
    <source>
        <dbReference type="Proteomes" id="UP001606300"/>
    </source>
</evidence>
<dbReference type="InterPro" id="IPR050152">
    <property type="entry name" value="ChlB/BchB/BchZ"/>
</dbReference>
<keyword evidence="9 11" id="KW-0149">Chlorophyll biosynthesis</keyword>
<gene>
    <name evidence="11 15" type="primary">bchB</name>
    <name evidence="15" type="ORF">ACG02S_13745</name>
</gene>
<dbReference type="Pfam" id="PF00148">
    <property type="entry name" value="Oxidored_nitro"/>
    <property type="match status" value="1"/>
</dbReference>
<comment type="pathway">
    <text evidence="11">Porphyrin-containing compound metabolism; bacteriochlorophyll biosynthesis (light-independent).</text>
</comment>
<dbReference type="Pfam" id="PF08369">
    <property type="entry name" value="PCP_red"/>
    <property type="match status" value="1"/>
</dbReference>
<dbReference type="PANTHER" id="PTHR33712">
    <property type="entry name" value="LIGHT-INDEPENDENT PROTOCHLOROPHYLLIDE REDUCTASE SUBUNIT B"/>
    <property type="match status" value="1"/>
</dbReference>
<dbReference type="InterPro" id="IPR000510">
    <property type="entry name" value="Nase/OxRdtase_comp1"/>
</dbReference>
<feature type="binding site" evidence="11">
    <location>
        <begin position="415"/>
        <end position="416"/>
    </location>
    <ligand>
        <name>substrate</name>
    </ligand>
</feature>
<evidence type="ECO:0000256" key="11">
    <source>
        <dbReference type="HAMAP-Rule" id="MF_00353"/>
    </source>
</evidence>
<dbReference type="InterPro" id="IPR013580">
    <property type="entry name" value="LI-POR_suB-like_C"/>
</dbReference>
<accession>A0ABW7EN99</accession>
<comment type="similarity">
    <text evidence="11">Belongs to the ChlB/BchB/BchZ family.</text>
</comment>
<comment type="caution">
    <text evidence="15">The sequence shown here is derived from an EMBL/GenBank/DDBJ whole genome shotgun (WGS) entry which is preliminary data.</text>
</comment>
<dbReference type="NCBIfam" id="TIGR01278">
    <property type="entry name" value="DPOR_BchB"/>
    <property type="match status" value="1"/>
</dbReference>
<dbReference type="EC" id="1.3.7.7" evidence="11"/>
<reference evidence="15 16" key="1">
    <citation type="submission" date="2024-09" db="EMBL/GenBank/DDBJ databases">
        <title>Novel species of the genus Pelomonas and Roseateles isolated from streams.</title>
        <authorList>
            <person name="Lu H."/>
        </authorList>
    </citation>
    <scope>NUCLEOTIDE SEQUENCE [LARGE SCALE GENOMIC DNA]</scope>
    <source>
        <strain evidence="15 16">DC23W</strain>
    </source>
</reference>
<comment type="subunit">
    <text evidence="11">Protochlorophyllide reductase is composed of three subunits; BchL, BchN and BchB. Forms a heterotetramer of two BchB and two BchN subunits.</text>
</comment>
<feature type="domain" description="Light-independent protochlorophyllide reductase subunit B-like C-terminal" evidence="14">
    <location>
        <begin position="465"/>
        <end position="509"/>
    </location>
</feature>
<dbReference type="Gene3D" id="3.40.50.1980">
    <property type="entry name" value="Nitrogenase molybdenum iron protein domain"/>
    <property type="match status" value="3"/>
</dbReference>
<evidence type="ECO:0000256" key="4">
    <source>
        <dbReference type="ARBA" id="ARBA00022741"/>
    </source>
</evidence>
<keyword evidence="6 11" id="KW-0560">Oxidoreductase</keyword>
<keyword evidence="3 11" id="KW-0479">Metal-binding</keyword>
<keyword evidence="1 11" id="KW-0004">4Fe-4S</keyword>
<dbReference type="InterPro" id="IPR005969">
    <property type="entry name" value="Protochl_reductB"/>
</dbReference>
<dbReference type="RefSeq" id="WP_394471019.1">
    <property type="nucleotide sequence ID" value="NZ_JBIGHY010000004.1"/>
</dbReference>
<evidence type="ECO:0000259" key="14">
    <source>
        <dbReference type="Pfam" id="PF08369"/>
    </source>
</evidence>
<keyword evidence="10 11" id="KW-0077">Bacteriochlorophyll biosynthesis</keyword>